<feature type="transmembrane region" description="Helical" evidence="1">
    <location>
        <begin position="26"/>
        <end position="44"/>
    </location>
</feature>
<keyword evidence="1" id="KW-1133">Transmembrane helix</keyword>
<evidence type="ECO:0000313" key="2">
    <source>
        <dbReference type="EMBL" id="MBU9721676.1"/>
    </source>
</evidence>
<feature type="transmembrane region" description="Helical" evidence="1">
    <location>
        <begin position="222"/>
        <end position="241"/>
    </location>
</feature>
<dbReference type="RefSeq" id="WP_088073179.1">
    <property type="nucleotide sequence ID" value="NZ_JAHQCR010000041.1"/>
</dbReference>
<keyword evidence="1" id="KW-0812">Transmembrane</keyword>
<feature type="transmembrane region" description="Helical" evidence="1">
    <location>
        <begin position="101"/>
        <end position="126"/>
    </location>
</feature>
<feature type="transmembrane region" description="Helical" evidence="1">
    <location>
        <begin position="56"/>
        <end position="80"/>
    </location>
</feature>
<feature type="transmembrane region" description="Helical" evidence="1">
    <location>
        <begin position="138"/>
        <end position="160"/>
    </location>
</feature>
<comment type="caution">
    <text evidence="2">The sequence shown here is derived from an EMBL/GenBank/DDBJ whole genome shotgun (WGS) entry which is preliminary data.</text>
</comment>
<keyword evidence="1" id="KW-0472">Membrane</keyword>
<reference evidence="2 3" key="1">
    <citation type="submission" date="2021-06" db="EMBL/GenBank/DDBJ databases">
        <title>Bacillus sp. RD4P76, an endophyte from a halophyte.</title>
        <authorList>
            <person name="Sun J.-Q."/>
        </authorList>
    </citation>
    <scope>NUCLEOTIDE SEQUENCE [LARGE SCALE GENOMIC DNA]</scope>
    <source>
        <strain evidence="2 3">JCM 17098</strain>
    </source>
</reference>
<proteinExistence type="predicted"/>
<organism evidence="2 3">
    <name type="scientific">Evansella alkalicola</name>
    <dbReference type="NCBI Taxonomy" id="745819"/>
    <lineage>
        <taxon>Bacteria</taxon>
        <taxon>Bacillati</taxon>
        <taxon>Bacillota</taxon>
        <taxon>Bacilli</taxon>
        <taxon>Bacillales</taxon>
        <taxon>Bacillaceae</taxon>
        <taxon>Evansella</taxon>
    </lineage>
</organism>
<accession>A0ABS6JSX5</accession>
<dbReference type="Proteomes" id="UP000790580">
    <property type="component" value="Unassembled WGS sequence"/>
</dbReference>
<feature type="transmembrane region" description="Helical" evidence="1">
    <location>
        <begin position="167"/>
        <end position="188"/>
    </location>
</feature>
<dbReference type="PANTHER" id="PTHR37305">
    <property type="entry name" value="INTEGRAL MEMBRANE PROTEIN-RELATED"/>
    <property type="match status" value="1"/>
</dbReference>
<dbReference type="CDD" id="cd21809">
    <property type="entry name" value="ABC-2_lan_permease-like"/>
    <property type="match status" value="1"/>
</dbReference>
<sequence>MIVEIGRQLPSLMYAEWLKIKGSNSLPLIFVSPLLAALAGYFSMFDFGTNQWIDPYFAMVMIHAVLFLPLLAGIFTASVCRYEHDQGGWKQIMSMPVRREAIYLTKFITVLLIIAATQLLFFVGLLGVGSIHGFTDPFPWSLILTRVFMGWLACIPLVTLQLWFSTAWASFAAPVALNVIFTLPNIMVANSEKFGPWYPWAQPFLGMILGGEGDIFYSTETLIIVIVGGSILLLCGGLLYIRNKSW</sequence>
<keyword evidence="3" id="KW-1185">Reference proteome</keyword>
<evidence type="ECO:0000313" key="3">
    <source>
        <dbReference type="Proteomes" id="UP000790580"/>
    </source>
</evidence>
<dbReference type="Pfam" id="PF12730">
    <property type="entry name" value="ABC2_membrane_4"/>
    <property type="match status" value="1"/>
</dbReference>
<dbReference type="EMBL" id="JAHQCR010000041">
    <property type="protein sequence ID" value="MBU9721676.1"/>
    <property type="molecule type" value="Genomic_DNA"/>
</dbReference>
<name>A0ABS6JSX5_9BACI</name>
<dbReference type="PANTHER" id="PTHR37305:SF1">
    <property type="entry name" value="MEMBRANE PROTEIN"/>
    <property type="match status" value="1"/>
</dbReference>
<evidence type="ECO:0000256" key="1">
    <source>
        <dbReference type="SAM" id="Phobius"/>
    </source>
</evidence>
<protein>
    <submittedName>
        <fullName evidence="2">ABC transporter permease</fullName>
    </submittedName>
</protein>
<gene>
    <name evidence="2" type="ORF">KS407_09500</name>
</gene>